<proteinExistence type="predicted"/>
<protein>
    <submittedName>
        <fullName evidence="2">PcfK-like family protein</fullName>
    </submittedName>
</protein>
<dbReference type="InterPro" id="IPR025624">
    <property type="entry name" value="PcfK"/>
</dbReference>
<dbReference type="EMBL" id="JAHWDF010000004">
    <property type="protein sequence ID" value="MBW2961292.1"/>
    <property type="molecule type" value="Genomic_DNA"/>
</dbReference>
<organism evidence="2 3">
    <name type="scientific">Mesonia aestuariivivens</name>
    <dbReference type="NCBI Taxonomy" id="2796128"/>
    <lineage>
        <taxon>Bacteria</taxon>
        <taxon>Pseudomonadati</taxon>
        <taxon>Bacteroidota</taxon>
        <taxon>Flavobacteriia</taxon>
        <taxon>Flavobacteriales</taxon>
        <taxon>Flavobacteriaceae</taxon>
        <taxon>Mesonia</taxon>
    </lineage>
</organism>
<reference evidence="2 3" key="1">
    <citation type="submission" date="2021-07" db="EMBL/GenBank/DDBJ databases">
        <title>Mesonia aestuariivivens sp. nov., isolated from a tidal flat.</title>
        <authorList>
            <person name="Kim Y.-O."/>
            <person name="Yoon J.-H."/>
        </authorList>
    </citation>
    <scope>NUCLEOTIDE SEQUENCE [LARGE SCALE GENOMIC DNA]</scope>
    <source>
        <strain evidence="2 3">JHPTF-M18</strain>
    </source>
</reference>
<evidence type="ECO:0000256" key="1">
    <source>
        <dbReference type="SAM" id="MobiDB-lite"/>
    </source>
</evidence>
<feature type="region of interest" description="Disordered" evidence="1">
    <location>
        <begin position="103"/>
        <end position="136"/>
    </location>
</feature>
<evidence type="ECO:0000313" key="3">
    <source>
        <dbReference type="Proteomes" id="UP000719267"/>
    </source>
</evidence>
<sequence>MKSTDNFKKAIQSHLNKVAEKDSDFAKKMENQDKNIDDCITYILNQVKKSGCNGFADEEIYGMALHYYDEEKVKVGKPIDSTVVVNHKVELTDDEIDQLKKEARDQVINEEKERLKSTPKKRGKKEEKETNVLSLF</sequence>
<gene>
    <name evidence="2" type="ORF">KW502_05720</name>
</gene>
<dbReference type="Proteomes" id="UP000719267">
    <property type="component" value="Unassembled WGS sequence"/>
</dbReference>
<evidence type="ECO:0000313" key="2">
    <source>
        <dbReference type="EMBL" id="MBW2961292.1"/>
    </source>
</evidence>
<dbReference type="Pfam" id="PF14058">
    <property type="entry name" value="PcfK"/>
    <property type="match status" value="1"/>
</dbReference>
<accession>A0ABS6W177</accession>
<feature type="compositionally biased region" description="Basic and acidic residues" evidence="1">
    <location>
        <begin position="103"/>
        <end position="116"/>
    </location>
</feature>
<name>A0ABS6W177_9FLAO</name>
<dbReference type="RefSeq" id="WP_219039572.1">
    <property type="nucleotide sequence ID" value="NZ_JAHWDF010000004.1"/>
</dbReference>
<keyword evidence="3" id="KW-1185">Reference proteome</keyword>
<comment type="caution">
    <text evidence="2">The sequence shown here is derived from an EMBL/GenBank/DDBJ whole genome shotgun (WGS) entry which is preliminary data.</text>
</comment>